<organism evidence="1 2">
    <name type="scientific">Phormidesmis priestleyi Ana</name>
    <dbReference type="NCBI Taxonomy" id="1666911"/>
    <lineage>
        <taxon>Bacteria</taxon>
        <taxon>Bacillati</taxon>
        <taxon>Cyanobacteriota</taxon>
        <taxon>Cyanophyceae</taxon>
        <taxon>Leptolyngbyales</taxon>
        <taxon>Leptolyngbyaceae</taxon>
        <taxon>Phormidesmis</taxon>
    </lineage>
</organism>
<protein>
    <recommendedName>
        <fullName evidence="3">Nuclear transport factor 2 family protein</fullName>
    </recommendedName>
</protein>
<evidence type="ECO:0000313" key="1">
    <source>
        <dbReference type="EMBL" id="KPQ37426.1"/>
    </source>
</evidence>
<dbReference type="Proteomes" id="UP000050465">
    <property type="component" value="Unassembled WGS sequence"/>
</dbReference>
<accession>A0A0N8KNT4</accession>
<sequence length="275" mass="29706">MTYRQQQPAGSATSWLKGYRRAAAVVCTIALSWGLGECISRQSAQAATPETAPAGLVSFLEQIETAATAGDVAAVMQGYSPEFTNDDGFTYETLPVALTTFWERYSDLTYRVELQSWEPNSNGYSAETVTYINGSKLVNGQPTQLESVIRSEQTFVDGKVVSQKTLSERNQVSSGATPPTVSVILPEAVEAGESYEFDAIVTEPLGNRYLLGAAVEEGTTSEDFFVGRPVDLELLAAGGLFKIGEAPNTPDSRWVSALLVREDGLTVITRRLIVN</sequence>
<dbReference type="EMBL" id="LJZR01000002">
    <property type="protein sequence ID" value="KPQ37426.1"/>
    <property type="molecule type" value="Genomic_DNA"/>
</dbReference>
<dbReference type="AlphaFoldDB" id="A0A0N8KNT4"/>
<proteinExistence type="predicted"/>
<reference evidence="1 2" key="1">
    <citation type="submission" date="2015-09" db="EMBL/GenBank/DDBJ databases">
        <title>Identification and resolution of microdiversity through metagenomic sequencing of parallel consortia.</title>
        <authorList>
            <person name="Nelson W.C."/>
            <person name="Romine M.F."/>
            <person name="Lindemann S.R."/>
        </authorList>
    </citation>
    <scope>NUCLEOTIDE SEQUENCE [LARGE SCALE GENOMIC DNA]</scope>
    <source>
        <strain evidence="1">Ana</strain>
    </source>
</reference>
<gene>
    <name evidence="1" type="ORF">HLUCCA11_03010</name>
</gene>
<comment type="caution">
    <text evidence="1">The sequence shown here is derived from an EMBL/GenBank/DDBJ whole genome shotgun (WGS) entry which is preliminary data.</text>
</comment>
<evidence type="ECO:0000313" key="2">
    <source>
        <dbReference type="Proteomes" id="UP000050465"/>
    </source>
</evidence>
<name>A0A0N8KNT4_9CYAN</name>
<dbReference type="STRING" id="1666911.HLUCCA11_03010"/>
<evidence type="ECO:0008006" key="3">
    <source>
        <dbReference type="Google" id="ProtNLM"/>
    </source>
</evidence>